<sequence length="57" mass="6409">MTLQSEIMDALSTKFFKSSCKILEVHVGVNMIRSGLSSLSFRRILSTTLFRDPRAST</sequence>
<proteinExistence type="predicted"/>
<reference evidence="1" key="1">
    <citation type="submission" date="2007-04" db="EMBL/GenBank/DDBJ databases">
        <authorList>
            <person name="Noh E.W."/>
            <person name="Lee J.S."/>
            <person name="Choi Y.I."/>
            <person name="Han M.S."/>
            <person name="Yi Y.S."/>
            <person name="Han S.U."/>
        </authorList>
    </citation>
    <scope>NUCLEOTIDE SEQUENCE</scope>
</reference>
<accession>A4QMJ2</accession>
<protein>
    <submittedName>
        <fullName evidence="1">ORF57a</fullName>
    </submittedName>
</protein>
<geneLocation type="chloroplast" evidence="1"/>
<evidence type="ECO:0000313" key="1">
    <source>
        <dbReference type="EMBL" id="ABP35307.1"/>
    </source>
</evidence>
<keyword evidence="1" id="KW-0934">Plastid</keyword>
<organism evidence="1">
    <name type="scientific">Pinus koraiensis</name>
    <name type="common">Korean pine</name>
    <dbReference type="NCBI Taxonomy" id="88728"/>
    <lineage>
        <taxon>Eukaryota</taxon>
        <taxon>Viridiplantae</taxon>
        <taxon>Streptophyta</taxon>
        <taxon>Embryophyta</taxon>
        <taxon>Tracheophyta</taxon>
        <taxon>Spermatophyta</taxon>
        <taxon>Pinopsida</taxon>
        <taxon>Pinidae</taxon>
        <taxon>Conifers I</taxon>
        <taxon>Pinales</taxon>
        <taxon>Pinaceae</taxon>
        <taxon>Pinus</taxon>
        <taxon>Pinus subgen. Strobus</taxon>
    </lineage>
</organism>
<name>A4QMJ2_PINKO</name>
<dbReference type="EMBL" id="AY228468">
    <property type="protein sequence ID" value="ABP35307.1"/>
    <property type="molecule type" value="Genomic_DNA"/>
</dbReference>
<keyword evidence="1" id="KW-0150">Chloroplast</keyword>
<dbReference type="AlphaFoldDB" id="A4QMJ2"/>